<evidence type="ECO:0000313" key="4">
    <source>
        <dbReference type="Proteomes" id="UP001177744"/>
    </source>
</evidence>
<keyword evidence="2" id="KW-0786">Thiamine pyrophosphate</keyword>
<name>A0AA40I9Q1_CNENI</name>
<evidence type="ECO:0000256" key="2">
    <source>
        <dbReference type="ARBA" id="ARBA00023052"/>
    </source>
</evidence>
<keyword evidence="1" id="KW-0808">Transferase</keyword>
<dbReference type="Gene3D" id="3.40.50.970">
    <property type="match status" value="1"/>
</dbReference>
<dbReference type="EMBL" id="JAULJE010000002">
    <property type="protein sequence ID" value="KAK1345565.1"/>
    <property type="molecule type" value="Genomic_DNA"/>
</dbReference>
<dbReference type="PANTHER" id="PTHR43195">
    <property type="entry name" value="TRANSKETOLASE"/>
    <property type="match status" value="1"/>
</dbReference>
<proteinExistence type="predicted"/>
<organism evidence="3 4">
    <name type="scientific">Cnephaeus nilssonii</name>
    <name type="common">Northern bat</name>
    <name type="synonym">Eptesicus nilssonii</name>
    <dbReference type="NCBI Taxonomy" id="3371016"/>
    <lineage>
        <taxon>Eukaryota</taxon>
        <taxon>Metazoa</taxon>
        <taxon>Chordata</taxon>
        <taxon>Craniata</taxon>
        <taxon>Vertebrata</taxon>
        <taxon>Euteleostomi</taxon>
        <taxon>Mammalia</taxon>
        <taxon>Eutheria</taxon>
        <taxon>Laurasiatheria</taxon>
        <taxon>Chiroptera</taxon>
        <taxon>Yangochiroptera</taxon>
        <taxon>Vespertilionidae</taxon>
        <taxon>Cnephaeus</taxon>
    </lineage>
</organism>
<dbReference type="Proteomes" id="UP001177744">
    <property type="component" value="Unassembled WGS sequence"/>
</dbReference>
<sequence length="150" mass="16818">MVYTGRYFDNASYRCSVSWEMASLGKTLSKRHWLSVLTTIWMISWPSSTVASFPSETAWTSIRSAVKPLVTQVKNKPTAVIAKTFKGQGIPSLEDAENWHGKPMPTERADAVIKLVESQIETYRQLEPKPPIEDSPKINITDIEMTSLSA</sequence>
<gene>
    <name evidence="3" type="ORF">QTO34_008024</name>
</gene>
<protein>
    <submittedName>
        <fullName evidence="3">Uncharacterized protein</fullName>
    </submittedName>
</protein>
<keyword evidence="4" id="KW-1185">Reference proteome</keyword>
<dbReference type="SUPFAM" id="SSF52518">
    <property type="entry name" value="Thiamin diphosphate-binding fold (THDP-binding)"/>
    <property type="match status" value="1"/>
</dbReference>
<dbReference type="GO" id="GO:0030976">
    <property type="term" value="F:thiamine pyrophosphate binding"/>
    <property type="evidence" value="ECO:0007669"/>
    <property type="project" value="TreeGrafter"/>
</dbReference>
<reference evidence="3" key="1">
    <citation type="submission" date="2023-06" db="EMBL/GenBank/DDBJ databases">
        <title>Reference genome for the Northern bat (Eptesicus nilssonii), a most northern bat species.</title>
        <authorList>
            <person name="Laine V.N."/>
            <person name="Pulliainen A.T."/>
            <person name="Lilley T.M."/>
        </authorList>
    </citation>
    <scope>NUCLEOTIDE SEQUENCE</scope>
    <source>
        <strain evidence="3">BLF_Eptnil</strain>
        <tissue evidence="3">Kidney</tissue>
    </source>
</reference>
<dbReference type="PANTHER" id="PTHR43195:SF2">
    <property type="entry name" value="TRANSKETOLASE-LIKE PROTEIN 1"/>
    <property type="match status" value="1"/>
</dbReference>
<dbReference type="InterPro" id="IPR051424">
    <property type="entry name" value="Transketolase-like"/>
</dbReference>
<dbReference type="AlphaFoldDB" id="A0AA40I9Q1"/>
<evidence type="ECO:0000256" key="1">
    <source>
        <dbReference type="ARBA" id="ARBA00022679"/>
    </source>
</evidence>
<dbReference type="InterPro" id="IPR029061">
    <property type="entry name" value="THDP-binding"/>
</dbReference>
<dbReference type="GO" id="GO:0004802">
    <property type="term" value="F:transketolase activity"/>
    <property type="evidence" value="ECO:0007669"/>
    <property type="project" value="TreeGrafter"/>
</dbReference>
<evidence type="ECO:0000313" key="3">
    <source>
        <dbReference type="EMBL" id="KAK1345565.1"/>
    </source>
</evidence>
<accession>A0AA40I9Q1</accession>
<comment type="caution">
    <text evidence="3">The sequence shown here is derived from an EMBL/GenBank/DDBJ whole genome shotgun (WGS) entry which is preliminary data.</text>
</comment>